<dbReference type="Gene3D" id="3.30.565.10">
    <property type="entry name" value="Histidine kinase-like ATPase, C-terminal domain"/>
    <property type="match status" value="1"/>
</dbReference>
<organism evidence="10 11">
    <name type="scientific">Paenibacillus thailandensis</name>
    <dbReference type="NCBI Taxonomy" id="393250"/>
    <lineage>
        <taxon>Bacteria</taxon>
        <taxon>Bacillati</taxon>
        <taxon>Bacillota</taxon>
        <taxon>Bacilli</taxon>
        <taxon>Bacillales</taxon>
        <taxon>Paenibacillaceae</taxon>
        <taxon>Paenibacillus</taxon>
    </lineage>
</organism>
<accession>A0ABW5R3U2</accession>
<keyword evidence="11" id="KW-1185">Reference proteome</keyword>
<dbReference type="Pfam" id="PF06580">
    <property type="entry name" value="His_kinase"/>
    <property type="match status" value="1"/>
</dbReference>
<gene>
    <name evidence="10" type="ORF">ACFSW5_24885</name>
</gene>
<reference evidence="11" key="1">
    <citation type="journal article" date="2019" name="Int. J. Syst. Evol. Microbiol.">
        <title>The Global Catalogue of Microorganisms (GCM) 10K type strain sequencing project: providing services to taxonomists for standard genome sequencing and annotation.</title>
        <authorList>
            <consortium name="The Broad Institute Genomics Platform"/>
            <consortium name="The Broad Institute Genome Sequencing Center for Infectious Disease"/>
            <person name="Wu L."/>
            <person name="Ma J."/>
        </authorList>
    </citation>
    <scope>NUCLEOTIDE SEQUENCE [LARGE SCALE GENOMIC DNA]</scope>
    <source>
        <strain evidence="11">TISTR 1827</strain>
    </source>
</reference>
<dbReference type="Pfam" id="PF02518">
    <property type="entry name" value="HATPase_c"/>
    <property type="match status" value="1"/>
</dbReference>
<evidence type="ECO:0000313" key="10">
    <source>
        <dbReference type="EMBL" id="MFD2663478.1"/>
    </source>
</evidence>
<dbReference type="GO" id="GO:0016301">
    <property type="term" value="F:kinase activity"/>
    <property type="evidence" value="ECO:0007669"/>
    <property type="project" value="UniProtKB-KW"/>
</dbReference>
<keyword evidence="4" id="KW-0808">Transferase</keyword>
<protein>
    <submittedName>
        <fullName evidence="10">Histidine kinase</fullName>
    </submittedName>
</protein>
<dbReference type="PANTHER" id="PTHR34220:SF7">
    <property type="entry name" value="SENSOR HISTIDINE KINASE YPDA"/>
    <property type="match status" value="1"/>
</dbReference>
<evidence type="ECO:0000256" key="4">
    <source>
        <dbReference type="ARBA" id="ARBA00022679"/>
    </source>
</evidence>
<keyword evidence="6" id="KW-0472">Membrane</keyword>
<keyword evidence="7" id="KW-0175">Coiled coil</keyword>
<keyword evidence="5 10" id="KW-0418">Kinase</keyword>
<dbReference type="SUPFAM" id="SSF55874">
    <property type="entry name" value="ATPase domain of HSP90 chaperone/DNA topoisomerase II/histidine kinase"/>
    <property type="match status" value="1"/>
</dbReference>
<evidence type="ECO:0000256" key="8">
    <source>
        <dbReference type="SAM" id="MobiDB-lite"/>
    </source>
</evidence>
<evidence type="ECO:0000256" key="6">
    <source>
        <dbReference type="ARBA" id="ARBA00023136"/>
    </source>
</evidence>
<keyword evidence="2" id="KW-1003">Cell membrane</keyword>
<comment type="subcellular location">
    <subcellularLocation>
        <location evidence="1">Cell membrane</location>
        <topology evidence="1">Multi-pass membrane protein</topology>
    </subcellularLocation>
</comment>
<dbReference type="InterPro" id="IPR050640">
    <property type="entry name" value="Bact_2-comp_sensor_kinase"/>
</dbReference>
<feature type="domain" description="HAMP" evidence="9">
    <location>
        <begin position="319"/>
        <end position="372"/>
    </location>
</feature>
<evidence type="ECO:0000256" key="2">
    <source>
        <dbReference type="ARBA" id="ARBA00022475"/>
    </source>
</evidence>
<evidence type="ECO:0000256" key="3">
    <source>
        <dbReference type="ARBA" id="ARBA00022553"/>
    </source>
</evidence>
<dbReference type="InterPro" id="IPR036890">
    <property type="entry name" value="HATPase_C_sf"/>
</dbReference>
<keyword evidence="3" id="KW-0597">Phosphoprotein</keyword>
<evidence type="ECO:0000259" key="9">
    <source>
        <dbReference type="PROSITE" id="PS50885"/>
    </source>
</evidence>
<evidence type="ECO:0000313" key="11">
    <source>
        <dbReference type="Proteomes" id="UP001597493"/>
    </source>
</evidence>
<comment type="caution">
    <text evidence="10">The sequence shown here is derived from an EMBL/GenBank/DDBJ whole genome shotgun (WGS) entry which is preliminary data.</text>
</comment>
<dbReference type="RefSeq" id="WP_379279579.1">
    <property type="nucleotide sequence ID" value="NZ_JBHUMY010000043.1"/>
</dbReference>
<feature type="region of interest" description="Disordered" evidence="8">
    <location>
        <begin position="581"/>
        <end position="604"/>
    </location>
</feature>
<evidence type="ECO:0000256" key="5">
    <source>
        <dbReference type="ARBA" id="ARBA00022777"/>
    </source>
</evidence>
<dbReference type="PANTHER" id="PTHR34220">
    <property type="entry name" value="SENSOR HISTIDINE KINASE YPDA"/>
    <property type="match status" value="1"/>
</dbReference>
<sequence>MLRKNSIFIKMLILMLSGILFVSLVLMAASSTISERILLRQVIRNASANMNLAKDELLRYNDQVANAMLQISSSDAFKKYITRPATTPLQQIDLVISLGRYIDLYKDYLSPDHSHIIVSGLPGEGERHYSSNSLKWDKIPQDIIPKYMKVNGEVPNRIMYHASPDLFVESVPYDNFVFATKPLVDTSTGRMYGYAAVVMDELNIFQKYSAYLSEGIRISLVSADGTVLSSADKTVIGSKDDSLLGHARLTAQQKGGIWTEKGSKRTSISYYLPEFDAYLIEEIDQRKAFAPLYSISSEILKVVSVMLAASMLFVYFVSKRITSPLSKLVETMKTSRGDSLKLHPLQEGGSYETNVLTKSYNRMIKEIDEYTERLLYEQQERRKADLNALQMQINPHFLYNTLSSIKHLANMGRTDTVDQTINSLISMLQSTLGSTEDHVTVEEEIETLKHYVLINQVRYGDRIRVHYGVADDCLGLMVPKLIVQPFVENAFFHAFPGNASGNIHIYVRRLDGLLRIEIMDDGTGIVPSPDHSDERTKHHLSGIGIHNVDARVQLLFGPGYGVHIDSEEGYGTSVQIALPILPQGRPEPPGSGASRAKLEMNWEN</sequence>
<dbReference type="Gene3D" id="6.10.340.10">
    <property type="match status" value="1"/>
</dbReference>
<dbReference type="Proteomes" id="UP001597493">
    <property type="component" value="Unassembled WGS sequence"/>
</dbReference>
<feature type="coiled-coil region" evidence="7">
    <location>
        <begin position="43"/>
        <end position="70"/>
    </location>
</feature>
<dbReference type="EMBL" id="JBHUMY010000043">
    <property type="protein sequence ID" value="MFD2663478.1"/>
    <property type="molecule type" value="Genomic_DNA"/>
</dbReference>
<name>A0ABW5R3U2_9BACL</name>
<evidence type="ECO:0000256" key="1">
    <source>
        <dbReference type="ARBA" id="ARBA00004651"/>
    </source>
</evidence>
<dbReference type="InterPro" id="IPR010559">
    <property type="entry name" value="Sig_transdc_His_kin_internal"/>
</dbReference>
<dbReference type="InterPro" id="IPR003594">
    <property type="entry name" value="HATPase_dom"/>
</dbReference>
<evidence type="ECO:0000256" key="7">
    <source>
        <dbReference type="SAM" id="Coils"/>
    </source>
</evidence>
<dbReference type="InterPro" id="IPR003660">
    <property type="entry name" value="HAMP_dom"/>
</dbReference>
<dbReference type="PROSITE" id="PS50885">
    <property type="entry name" value="HAMP"/>
    <property type="match status" value="1"/>
</dbReference>
<proteinExistence type="predicted"/>